<dbReference type="Gene3D" id="3.40.30.10">
    <property type="entry name" value="Glutaredoxin"/>
    <property type="match status" value="1"/>
</dbReference>
<evidence type="ECO:0000256" key="3">
    <source>
        <dbReference type="ARBA" id="ARBA00023157"/>
    </source>
</evidence>
<dbReference type="PANTHER" id="PTHR13887">
    <property type="entry name" value="GLUTATHIONE S-TRANSFERASE KAPPA"/>
    <property type="match status" value="1"/>
</dbReference>
<dbReference type="PANTHER" id="PTHR13887:SF14">
    <property type="entry name" value="DISULFIDE BOND FORMATION PROTEIN D"/>
    <property type="match status" value="1"/>
</dbReference>
<dbReference type="Pfam" id="PF01323">
    <property type="entry name" value="DSBA"/>
    <property type="match status" value="1"/>
</dbReference>
<evidence type="ECO:0000256" key="5">
    <source>
        <dbReference type="SAM" id="SignalP"/>
    </source>
</evidence>
<feature type="domain" description="Thioredoxin" evidence="6">
    <location>
        <begin position="56"/>
        <end position="248"/>
    </location>
</feature>
<dbReference type="SUPFAM" id="SSF52833">
    <property type="entry name" value="Thioredoxin-like"/>
    <property type="match status" value="1"/>
</dbReference>
<organism evidence="7 8">
    <name type="scientific">Roseovarius spongiae</name>
    <dbReference type="NCBI Taxonomy" id="2320272"/>
    <lineage>
        <taxon>Bacteria</taxon>
        <taxon>Pseudomonadati</taxon>
        <taxon>Pseudomonadota</taxon>
        <taxon>Alphaproteobacteria</taxon>
        <taxon>Rhodobacterales</taxon>
        <taxon>Roseobacteraceae</taxon>
        <taxon>Roseovarius</taxon>
    </lineage>
</organism>
<dbReference type="EMBL" id="RAPE01000002">
    <property type="protein sequence ID" value="RKF15153.1"/>
    <property type="molecule type" value="Genomic_DNA"/>
</dbReference>
<keyword evidence="3" id="KW-1015">Disulfide bond</keyword>
<protein>
    <submittedName>
        <fullName evidence="7">DsbA family protein</fullName>
    </submittedName>
</protein>
<gene>
    <name evidence="7" type="ORF">D6850_09925</name>
</gene>
<dbReference type="InterPro" id="IPR036249">
    <property type="entry name" value="Thioredoxin-like_sf"/>
</dbReference>
<dbReference type="CDD" id="cd03023">
    <property type="entry name" value="DsbA_Com1_like"/>
    <property type="match status" value="1"/>
</dbReference>
<proteinExistence type="predicted"/>
<dbReference type="Proteomes" id="UP000281128">
    <property type="component" value="Unassembled WGS sequence"/>
</dbReference>
<dbReference type="Pfam" id="PF18312">
    <property type="entry name" value="ScsC_N"/>
    <property type="match status" value="1"/>
</dbReference>
<evidence type="ECO:0000313" key="7">
    <source>
        <dbReference type="EMBL" id="RKF15153.1"/>
    </source>
</evidence>
<evidence type="ECO:0000259" key="6">
    <source>
        <dbReference type="PROSITE" id="PS51352"/>
    </source>
</evidence>
<dbReference type="OrthoDB" id="9780147at2"/>
<feature type="signal peptide" evidence="5">
    <location>
        <begin position="1"/>
        <end position="21"/>
    </location>
</feature>
<keyword evidence="4" id="KW-0676">Redox-active center</keyword>
<keyword evidence="8" id="KW-1185">Reference proteome</keyword>
<sequence length="248" mass="26872">MLRSLLCSAALACAVAGPAAALDLAQMTDAEREAFRAEVRAYLFDNPEVIYEAVAVLEQRQAELQAANDVDLVAENADALFNDGHSFVGGNPEGDITIVEFFDYRCGYCHKAFPEVNELVESDGNIRFIVKELPILGDSSVLASRFAIATQQVAGDEAYKQVHDALMTMKGDVSDVTLRRLGESFGLDTDAIMAHMDSDDVTAVIDANRALAARLDISGTPSFVMGDQMIRGYVPLEGMQQIVAEERS</sequence>
<evidence type="ECO:0000256" key="1">
    <source>
        <dbReference type="ARBA" id="ARBA00022729"/>
    </source>
</evidence>
<evidence type="ECO:0000256" key="2">
    <source>
        <dbReference type="ARBA" id="ARBA00023002"/>
    </source>
</evidence>
<dbReference type="InterPro" id="IPR001853">
    <property type="entry name" value="DSBA-like_thioredoxin_dom"/>
</dbReference>
<dbReference type="GO" id="GO:0016491">
    <property type="term" value="F:oxidoreductase activity"/>
    <property type="evidence" value="ECO:0007669"/>
    <property type="project" value="UniProtKB-KW"/>
</dbReference>
<accession>A0A3A8B9X5</accession>
<comment type="caution">
    <text evidence="7">The sequence shown here is derived from an EMBL/GenBank/DDBJ whole genome shotgun (WGS) entry which is preliminary data.</text>
</comment>
<dbReference type="InterPro" id="IPR013766">
    <property type="entry name" value="Thioredoxin_domain"/>
</dbReference>
<dbReference type="InterPro" id="IPR041205">
    <property type="entry name" value="ScsC_N"/>
</dbReference>
<dbReference type="AlphaFoldDB" id="A0A3A8B9X5"/>
<keyword evidence="1 5" id="KW-0732">Signal</keyword>
<evidence type="ECO:0000256" key="4">
    <source>
        <dbReference type="ARBA" id="ARBA00023284"/>
    </source>
</evidence>
<reference evidence="7 8" key="1">
    <citation type="submission" date="2018-09" db="EMBL/GenBank/DDBJ databases">
        <title>Roseovarius spongiae sp. nov., isolated from a marine sponge.</title>
        <authorList>
            <person name="Zhuang L."/>
            <person name="Luo L."/>
        </authorList>
    </citation>
    <scope>NUCLEOTIDE SEQUENCE [LARGE SCALE GENOMIC DNA]</scope>
    <source>
        <strain evidence="7 8">HN-E21</strain>
    </source>
</reference>
<dbReference type="PROSITE" id="PS51352">
    <property type="entry name" value="THIOREDOXIN_2"/>
    <property type="match status" value="1"/>
</dbReference>
<dbReference type="RefSeq" id="WP_121166337.1">
    <property type="nucleotide sequence ID" value="NZ_RAPE01000002.1"/>
</dbReference>
<evidence type="ECO:0000313" key="8">
    <source>
        <dbReference type="Proteomes" id="UP000281128"/>
    </source>
</evidence>
<name>A0A3A8B9X5_9RHOB</name>
<feature type="chain" id="PRO_5017181754" evidence="5">
    <location>
        <begin position="22"/>
        <end position="248"/>
    </location>
</feature>
<keyword evidence="2" id="KW-0560">Oxidoreductase</keyword>